<dbReference type="SUPFAM" id="SSF160631">
    <property type="entry name" value="SMI1/KNR4-like"/>
    <property type="match status" value="1"/>
</dbReference>
<dbReference type="OrthoDB" id="1494506at2"/>
<protein>
    <submittedName>
        <fullName evidence="2">SMI1/KNR4 family protein</fullName>
    </submittedName>
</protein>
<accession>A0A428KU92</accession>
<sequence>MMNRTCMSIQQLIATLKADLPQKDITLYPPASAQLMQQLEAALGVVLPADFREFYAFCNGFGSAEFLFHITPIEEILHFKDYQPHQFLFAEYGACVDFWIVEIAPEATSYRILSQGSAGEMVFLTDSLALFIHRFLQGDIFGLLDWAAELAN</sequence>
<reference evidence="2 3" key="1">
    <citation type="submission" date="2018-12" db="EMBL/GenBank/DDBJ databases">
        <authorList>
            <person name="Feng G."/>
            <person name="Zhu H."/>
        </authorList>
    </citation>
    <scope>NUCLEOTIDE SEQUENCE [LARGE SCALE GENOMIC DNA]</scope>
    <source>
        <strain evidence="2 3">KCTC 12533</strain>
    </source>
</reference>
<dbReference type="Pfam" id="PF09346">
    <property type="entry name" value="SMI1_KNR4"/>
    <property type="match status" value="1"/>
</dbReference>
<proteinExistence type="predicted"/>
<feature type="domain" description="Knr4/Smi1-like" evidence="1">
    <location>
        <begin position="30"/>
        <end position="134"/>
    </location>
</feature>
<gene>
    <name evidence="2" type="ORF">EI291_05925</name>
</gene>
<comment type="caution">
    <text evidence="2">The sequence shown here is derived from an EMBL/GenBank/DDBJ whole genome shotgun (WGS) entry which is preliminary data.</text>
</comment>
<dbReference type="SMART" id="SM00860">
    <property type="entry name" value="SMI1_KNR4"/>
    <property type="match status" value="1"/>
</dbReference>
<evidence type="ECO:0000313" key="2">
    <source>
        <dbReference type="EMBL" id="RSK50189.1"/>
    </source>
</evidence>
<dbReference type="Proteomes" id="UP000273500">
    <property type="component" value="Unassembled WGS sequence"/>
</dbReference>
<dbReference type="AlphaFoldDB" id="A0A428KU92"/>
<dbReference type="InterPro" id="IPR037883">
    <property type="entry name" value="Knr4/Smi1-like_sf"/>
</dbReference>
<dbReference type="EMBL" id="RWIT01000002">
    <property type="protein sequence ID" value="RSK50189.1"/>
    <property type="molecule type" value="Genomic_DNA"/>
</dbReference>
<dbReference type="Gene3D" id="3.40.1580.10">
    <property type="entry name" value="SMI1/KNR4-like"/>
    <property type="match status" value="1"/>
</dbReference>
<evidence type="ECO:0000313" key="3">
    <source>
        <dbReference type="Proteomes" id="UP000273500"/>
    </source>
</evidence>
<organism evidence="2 3">
    <name type="scientific">Hymenobacter rigui</name>
    <dbReference type="NCBI Taxonomy" id="334424"/>
    <lineage>
        <taxon>Bacteria</taxon>
        <taxon>Pseudomonadati</taxon>
        <taxon>Bacteroidota</taxon>
        <taxon>Cytophagia</taxon>
        <taxon>Cytophagales</taxon>
        <taxon>Hymenobacteraceae</taxon>
        <taxon>Hymenobacter</taxon>
    </lineage>
</organism>
<evidence type="ECO:0000259" key="1">
    <source>
        <dbReference type="SMART" id="SM00860"/>
    </source>
</evidence>
<name>A0A428KU92_9BACT</name>
<keyword evidence="3" id="KW-1185">Reference proteome</keyword>
<dbReference type="InterPro" id="IPR018958">
    <property type="entry name" value="Knr4/Smi1-like_dom"/>
</dbReference>